<proteinExistence type="predicted"/>
<evidence type="ECO:0000313" key="2">
    <source>
        <dbReference type="EMBL" id="QDT29157.1"/>
    </source>
</evidence>
<reference evidence="2 3" key="1">
    <citation type="submission" date="2019-03" db="EMBL/GenBank/DDBJ databases">
        <title>Deep-cultivation of Planctomycetes and their phenomic and genomic characterization uncovers novel biology.</title>
        <authorList>
            <person name="Wiegand S."/>
            <person name="Jogler M."/>
            <person name="Boedeker C."/>
            <person name="Pinto D."/>
            <person name="Vollmers J."/>
            <person name="Rivas-Marin E."/>
            <person name="Kohn T."/>
            <person name="Peeters S.H."/>
            <person name="Heuer A."/>
            <person name="Rast P."/>
            <person name="Oberbeckmann S."/>
            <person name="Bunk B."/>
            <person name="Jeske O."/>
            <person name="Meyerdierks A."/>
            <person name="Storesund J.E."/>
            <person name="Kallscheuer N."/>
            <person name="Luecker S."/>
            <person name="Lage O.M."/>
            <person name="Pohl T."/>
            <person name="Merkel B.J."/>
            <person name="Hornburger P."/>
            <person name="Mueller R.-W."/>
            <person name="Bruemmer F."/>
            <person name="Labrenz M."/>
            <person name="Spormann A.M."/>
            <person name="Op den Camp H."/>
            <person name="Overmann J."/>
            <person name="Amann R."/>
            <person name="Jetten M.S.M."/>
            <person name="Mascher T."/>
            <person name="Medema M.H."/>
            <person name="Devos D.P."/>
            <person name="Kaster A.-K."/>
            <person name="Ovreas L."/>
            <person name="Rohde M."/>
            <person name="Galperin M.Y."/>
            <person name="Jogler C."/>
        </authorList>
    </citation>
    <scope>NUCLEOTIDE SEQUENCE [LARGE SCALE GENOMIC DNA]</scope>
    <source>
        <strain evidence="2 3">Enr10</strain>
    </source>
</reference>
<keyword evidence="1" id="KW-1133">Transmembrane helix</keyword>
<gene>
    <name evidence="2" type="ORF">Enr10x_45060</name>
</gene>
<keyword evidence="1" id="KW-0472">Membrane</keyword>
<sequence length="448" mass="52286">MNKLSSKHRKLAYVIAIIILLIPVIWLGMPSTGEEGSGGELAQLRVKYELGESTLGDVDPSSASMNFVLLGLRGIATNLLWMDAKDYQERKQWAKLRSTVDSIILLQPHYMKVWDFQGWNLAYNVSAEWDAVEDRYFWVKEGIKFLNEGVSRNERYPELDWKIGNLHGQKVGRSDEWKQFRRFYKVDPDTDRYEGGPDPEINPERLDNYQVAKQKYLIANEKELKHKQHLQMRMLFRAAPWHAQFDFANAMQREGKFGPERTAAWAQGKKEWTTIFGREEFITPKGAILLEWSNNEKSLEEMIALAKRDNVTVEDKKHWASRYQDTSNYRFWRTRASSESEQQTIDAHEAIYDGEVALTEGDFVTAEKELEKGMKLYSSVLEKYPSLMAEDLAIEEGLKAVLLWRYLYDLKGQPAPEIPYYYLKQLWMKEQGRIPGLQEDLRRDFGIQ</sequence>
<keyword evidence="3" id="KW-1185">Reference proteome</keyword>
<dbReference type="EMBL" id="CP037421">
    <property type="protein sequence ID" value="QDT29157.1"/>
    <property type="molecule type" value="Genomic_DNA"/>
</dbReference>
<evidence type="ECO:0008006" key="4">
    <source>
        <dbReference type="Google" id="ProtNLM"/>
    </source>
</evidence>
<protein>
    <recommendedName>
        <fullName evidence="4">IRE (Iron responsive element)</fullName>
    </recommendedName>
</protein>
<dbReference type="Proteomes" id="UP000315647">
    <property type="component" value="Chromosome"/>
</dbReference>
<organism evidence="2 3">
    <name type="scientific">Gimesia panareensis</name>
    <dbReference type="NCBI Taxonomy" id="2527978"/>
    <lineage>
        <taxon>Bacteria</taxon>
        <taxon>Pseudomonadati</taxon>
        <taxon>Planctomycetota</taxon>
        <taxon>Planctomycetia</taxon>
        <taxon>Planctomycetales</taxon>
        <taxon>Planctomycetaceae</taxon>
        <taxon>Gimesia</taxon>
    </lineage>
</organism>
<dbReference type="AlphaFoldDB" id="A0A517QC04"/>
<accession>A0A517QC04</accession>
<keyword evidence="1" id="KW-0812">Transmembrane</keyword>
<evidence type="ECO:0000313" key="3">
    <source>
        <dbReference type="Proteomes" id="UP000315647"/>
    </source>
</evidence>
<name>A0A517QC04_9PLAN</name>
<feature type="transmembrane region" description="Helical" evidence="1">
    <location>
        <begin position="12"/>
        <end position="29"/>
    </location>
</feature>
<evidence type="ECO:0000256" key="1">
    <source>
        <dbReference type="SAM" id="Phobius"/>
    </source>
</evidence>
<dbReference type="RefSeq" id="WP_145451362.1">
    <property type="nucleotide sequence ID" value="NZ_CP037421.1"/>
</dbReference>